<dbReference type="EMBL" id="LBIC01000012">
    <property type="protein sequence ID" value="KKW90044.1"/>
    <property type="molecule type" value="Genomic_DNA"/>
</dbReference>
<dbReference type="SUPFAM" id="SSF46689">
    <property type="entry name" value="Homeodomain-like"/>
    <property type="match status" value="1"/>
</dbReference>
<keyword evidence="3" id="KW-0804">Transcription</keyword>
<sequence length="191" mass="20496">MADKSAHKAKTRARILEEAAGAIRTGGTQGISVADLMKRAGLTHGGFYAHFASRDDLVAHAVGRTFEDSSMMLAHFLDGEPDLAGLIDFYLSEGAYRRVEKGCPLPGLAGEAGRMPTPARERFEAGVKRFRDRMSAALATMGKTDSEELASSVLAEMVGAMTLARSMLDDQAAFAFLDASRSRIKARLGLE</sequence>
<evidence type="ECO:0000256" key="2">
    <source>
        <dbReference type="ARBA" id="ARBA00023125"/>
    </source>
</evidence>
<evidence type="ECO:0000313" key="6">
    <source>
        <dbReference type="EMBL" id="KKW90044.1"/>
    </source>
</evidence>
<dbReference type="AlphaFoldDB" id="A0A0M3AND4"/>
<dbReference type="GO" id="GO:0003677">
    <property type="term" value="F:DNA binding"/>
    <property type="evidence" value="ECO:0007669"/>
    <property type="project" value="UniProtKB-UniRule"/>
</dbReference>
<keyword evidence="7" id="KW-1185">Reference proteome</keyword>
<name>A0A0M3AND4_9SPHN</name>
<evidence type="ECO:0000256" key="1">
    <source>
        <dbReference type="ARBA" id="ARBA00023015"/>
    </source>
</evidence>
<evidence type="ECO:0000256" key="4">
    <source>
        <dbReference type="PROSITE-ProRule" id="PRU00335"/>
    </source>
</evidence>
<dbReference type="PANTHER" id="PTHR47506">
    <property type="entry name" value="TRANSCRIPTIONAL REGULATORY PROTEIN"/>
    <property type="match status" value="1"/>
</dbReference>
<dbReference type="SUPFAM" id="SSF48498">
    <property type="entry name" value="Tetracyclin repressor-like, C-terminal domain"/>
    <property type="match status" value="1"/>
</dbReference>
<dbReference type="InterPro" id="IPR009057">
    <property type="entry name" value="Homeodomain-like_sf"/>
</dbReference>
<dbReference type="Proteomes" id="UP000033874">
    <property type="component" value="Unassembled WGS sequence"/>
</dbReference>
<dbReference type="RefSeq" id="WP_046765666.1">
    <property type="nucleotide sequence ID" value="NZ_LBIC01000012.1"/>
</dbReference>
<organism evidence="6 7">
    <name type="scientific">Sphingobium chungbukense</name>
    <dbReference type="NCBI Taxonomy" id="56193"/>
    <lineage>
        <taxon>Bacteria</taxon>
        <taxon>Pseudomonadati</taxon>
        <taxon>Pseudomonadota</taxon>
        <taxon>Alphaproteobacteria</taxon>
        <taxon>Sphingomonadales</taxon>
        <taxon>Sphingomonadaceae</taxon>
        <taxon>Sphingobium</taxon>
    </lineage>
</organism>
<keyword evidence="1" id="KW-0805">Transcription regulation</keyword>
<protein>
    <submittedName>
        <fullName evidence="6">TetR family transcriptional regulator</fullName>
    </submittedName>
</protein>
<dbReference type="PATRIC" id="fig|56193.3.peg.4539"/>
<dbReference type="Gene3D" id="1.10.357.10">
    <property type="entry name" value="Tetracycline Repressor, domain 2"/>
    <property type="match status" value="1"/>
</dbReference>
<dbReference type="InterPro" id="IPR011075">
    <property type="entry name" value="TetR_C"/>
</dbReference>
<comment type="caution">
    <text evidence="6">The sequence shown here is derived from an EMBL/GenBank/DDBJ whole genome shotgun (WGS) entry which is preliminary data.</text>
</comment>
<dbReference type="Pfam" id="PF16925">
    <property type="entry name" value="TetR_C_13"/>
    <property type="match status" value="1"/>
</dbReference>
<dbReference type="PANTHER" id="PTHR47506:SF7">
    <property type="entry name" value="TRANSCRIPTIONAL REGULATORY PROTEIN"/>
    <property type="match status" value="1"/>
</dbReference>
<feature type="domain" description="HTH tetR-type" evidence="5">
    <location>
        <begin position="9"/>
        <end position="69"/>
    </location>
</feature>
<gene>
    <name evidence="6" type="ORF">YP76_21585</name>
</gene>
<accession>A0A0M3AND4</accession>
<dbReference type="Gene3D" id="1.10.10.60">
    <property type="entry name" value="Homeodomain-like"/>
    <property type="match status" value="1"/>
</dbReference>
<evidence type="ECO:0000259" key="5">
    <source>
        <dbReference type="PROSITE" id="PS50977"/>
    </source>
</evidence>
<proteinExistence type="predicted"/>
<evidence type="ECO:0000313" key="7">
    <source>
        <dbReference type="Proteomes" id="UP000033874"/>
    </source>
</evidence>
<dbReference type="InterPro" id="IPR001647">
    <property type="entry name" value="HTH_TetR"/>
</dbReference>
<dbReference type="STRING" id="56193.YP76_21585"/>
<dbReference type="Pfam" id="PF00440">
    <property type="entry name" value="TetR_N"/>
    <property type="match status" value="1"/>
</dbReference>
<dbReference type="PROSITE" id="PS50977">
    <property type="entry name" value="HTH_TETR_2"/>
    <property type="match status" value="1"/>
</dbReference>
<evidence type="ECO:0000256" key="3">
    <source>
        <dbReference type="ARBA" id="ARBA00023163"/>
    </source>
</evidence>
<reference evidence="6 7" key="1">
    <citation type="submission" date="2015-04" db="EMBL/GenBank/DDBJ databases">
        <title>Genome sequence of aromatic hydrocarbons-degrading Sphingobium chungbukense DJ77.</title>
        <authorList>
            <person name="Kim Y.-C."/>
            <person name="Chae J.-C."/>
        </authorList>
    </citation>
    <scope>NUCLEOTIDE SEQUENCE [LARGE SCALE GENOMIC DNA]</scope>
    <source>
        <strain evidence="6 7">DJ77</strain>
    </source>
</reference>
<dbReference type="InterPro" id="IPR036271">
    <property type="entry name" value="Tet_transcr_reg_TetR-rel_C_sf"/>
</dbReference>
<keyword evidence="2 4" id="KW-0238">DNA-binding</keyword>
<feature type="DNA-binding region" description="H-T-H motif" evidence="4">
    <location>
        <begin position="32"/>
        <end position="51"/>
    </location>
</feature>